<gene>
    <name evidence="7" type="ORF">BN869_000010029_1</name>
</gene>
<organism evidence="7">
    <name type="scientific">Bionectria ochroleuca</name>
    <name type="common">Gliocladium roseum</name>
    <dbReference type="NCBI Taxonomy" id="29856"/>
    <lineage>
        <taxon>Eukaryota</taxon>
        <taxon>Fungi</taxon>
        <taxon>Dikarya</taxon>
        <taxon>Ascomycota</taxon>
        <taxon>Pezizomycotina</taxon>
        <taxon>Sordariomycetes</taxon>
        <taxon>Hypocreomycetidae</taxon>
        <taxon>Hypocreales</taxon>
        <taxon>Bionectriaceae</taxon>
        <taxon>Clonostachys</taxon>
    </lineage>
</organism>
<dbReference type="InterPro" id="IPR002938">
    <property type="entry name" value="FAD-bd"/>
</dbReference>
<dbReference type="SUPFAM" id="SSF51905">
    <property type="entry name" value="FAD/NAD(P)-binding domain"/>
    <property type="match status" value="1"/>
</dbReference>
<dbReference type="GO" id="GO:0071949">
    <property type="term" value="F:FAD binding"/>
    <property type="evidence" value="ECO:0007669"/>
    <property type="project" value="InterPro"/>
</dbReference>
<dbReference type="Pfam" id="PF21274">
    <property type="entry name" value="Rng_hyd_C"/>
    <property type="match status" value="1"/>
</dbReference>
<dbReference type="InterPro" id="IPR050641">
    <property type="entry name" value="RIFMO-like"/>
</dbReference>
<dbReference type="Pfam" id="PF01494">
    <property type="entry name" value="FAD_binding_3"/>
    <property type="match status" value="1"/>
</dbReference>
<protein>
    <recommendedName>
        <fullName evidence="6">FAD-binding domain-containing protein</fullName>
    </recommendedName>
</protein>
<dbReference type="AlphaFoldDB" id="A0A0B7KGX3"/>
<dbReference type="Gene3D" id="3.50.50.60">
    <property type="entry name" value="FAD/NAD(P)-binding domain"/>
    <property type="match status" value="1"/>
</dbReference>
<evidence type="ECO:0000259" key="6">
    <source>
        <dbReference type="Pfam" id="PF01494"/>
    </source>
</evidence>
<keyword evidence="5" id="KW-0472">Membrane</keyword>
<feature type="transmembrane region" description="Helical" evidence="5">
    <location>
        <begin position="24"/>
        <end position="45"/>
    </location>
</feature>
<keyword evidence="2" id="KW-0274">FAD</keyword>
<dbReference type="Gene3D" id="3.30.9.10">
    <property type="entry name" value="D-Amino Acid Oxidase, subunit A, domain 2"/>
    <property type="match status" value="1"/>
</dbReference>
<evidence type="ECO:0000256" key="5">
    <source>
        <dbReference type="SAM" id="Phobius"/>
    </source>
</evidence>
<evidence type="ECO:0000313" key="7">
    <source>
        <dbReference type="EMBL" id="CEO53971.1"/>
    </source>
</evidence>
<sequence length="578" mass="64290">MKADAPTTESRPTSEPHKVPDDTVLVIGGGPVGLMVASVLAYFGVRSIVLERNAEPTRWPKMDLTNARSMELLRKIGLADQLRKLGVPSDIPYTVLMSTGLSQDSAFASWDHVSVDQYRENIESTNDGSQPAEPYLRVSQSIFETWMRDLCQENPLIDLKYGSKLESIQEIEQEARCTVAEVGQGERDYISSYVIACDGASSRCRKSLSIDLDGGPTEASFLLVHFKSRDLEHLHKQGRFWHLFTFANGSFGGAVISQDERDIFTIHYPLLSGVDESSISSEDAIYTVLGGLHEPYKIKIDEVLVRSTFRPSIAVANSFASPEFRVFLAGDAAHQNIPTGGYGMNTGLGDAFDISWKLAAVINGHARNGLLRTYETERKPIAYQNVQRSGVHMGVHLKAVQLLGDRPKVIESSSPEGISLRKTLLKHYEENDGENKDMGIEMGYLYESPVCLPDSTGTKPEWEPKRYLPTTWPGSRAPHVILSNKSSIFDHLGPFFTLVEFQDKEAEHSRSRWFIIAANALNIPLKLTQLREEAVAAKIWERPLVLVRPDGHVAWRGYRVDTLSQASGILEAVLGYHC</sequence>
<evidence type="ECO:0000256" key="2">
    <source>
        <dbReference type="ARBA" id="ARBA00022827"/>
    </source>
</evidence>
<dbReference type="EMBL" id="CDPU01000039">
    <property type="protein sequence ID" value="CEO53971.1"/>
    <property type="molecule type" value="Genomic_DNA"/>
</dbReference>
<proteinExistence type="predicted"/>
<keyword evidence="1" id="KW-0285">Flavoprotein</keyword>
<evidence type="ECO:0000256" key="3">
    <source>
        <dbReference type="ARBA" id="ARBA00023002"/>
    </source>
</evidence>
<feature type="region of interest" description="Disordered" evidence="4">
    <location>
        <begin position="1"/>
        <end position="21"/>
    </location>
</feature>
<name>A0A0B7KGX3_BIOOC</name>
<dbReference type="PANTHER" id="PTHR43004:SF21">
    <property type="entry name" value="FAD-BINDING DOMAIN-CONTAINING PROTEIN-RELATED"/>
    <property type="match status" value="1"/>
</dbReference>
<dbReference type="InterPro" id="IPR036188">
    <property type="entry name" value="FAD/NAD-bd_sf"/>
</dbReference>
<reference evidence="7" key="1">
    <citation type="submission" date="2015-01" db="EMBL/GenBank/DDBJ databases">
        <authorList>
            <person name="Durling Mikael"/>
        </authorList>
    </citation>
    <scope>NUCLEOTIDE SEQUENCE</scope>
</reference>
<dbReference type="PANTHER" id="PTHR43004">
    <property type="entry name" value="TRK SYSTEM POTASSIUM UPTAKE PROTEIN"/>
    <property type="match status" value="1"/>
</dbReference>
<evidence type="ECO:0000256" key="4">
    <source>
        <dbReference type="SAM" id="MobiDB-lite"/>
    </source>
</evidence>
<accession>A0A0B7KGX3</accession>
<feature type="domain" description="FAD-binding" evidence="6">
    <location>
        <begin position="23"/>
        <end position="389"/>
    </location>
</feature>
<dbReference type="GO" id="GO:0016709">
    <property type="term" value="F:oxidoreductase activity, acting on paired donors, with incorporation or reduction of molecular oxygen, NAD(P)H as one donor, and incorporation of one atom of oxygen"/>
    <property type="evidence" value="ECO:0007669"/>
    <property type="project" value="UniProtKB-ARBA"/>
</dbReference>
<keyword evidence="5" id="KW-1133">Transmembrane helix</keyword>
<keyword evidence="3" id="KW-0560">Oxidoreductase</keyword>
<keyword evidence="5" id="KW-0812">Transmembrane</keyword>
<dbReference type="Gene3D" id="3.40.30.120">
    <property type="match status" value="1"/>
</dbReference>
<feature type="compositionally biased region" description="Basic and acidic residues" evidence="4">
    <location>
        <begin position="12"/>
        <end position="21"/>
    </location>
</feature>
<dbReference type="PRINTS" id="PR00420">
    <property type="entry name" value="RNGMNOXGNASE"/>
</dbReference>
<evidence type="ECO:0000256" key="1">
    <source>
        <dbReference type="ARBA" id="ARBA00022630"/>
    </source>
</evidence>